<proteinExistence type="predicted"/>
<dbReference type="Proteomes" id="UP000327157">
    <property type="component" value="Unassembled WGS sequence"/>
</dbReference>
<keyword evidence="2" id="KW-1185">Reference proteome</keyword>
<dbReference type="AlphaFoldDB" id="A0A5N5IHT7"/>
<evidence type="ECO:0000313" key="1">
    <source>
        <dbReference type="EMBL" id="KAB2634824.1"/>
    </source>
</evidence>
<protein>
    <submittedName>
        <fullName evidence="1">Protein DCL</fullName>
    </submittedName>
</protein>
<evidence type="ECO:0000313" key="2">
    <source>
        <dbReference type="Proteomes" id="UP000327157"/>
    </source>
</evidence>
<comment type="caution">
    <text evidence="1">The sequence shown here is derived from an EMBL/GenBank/DDBJ whole genome shotgun (WGS) entry which is preliminary data.</text>
</comment>
<sequence>MYGVARNFRGAASMVRVVPARVVRWPFHAQPLSLDLSVEDNGLSERVYSLASLHHALSLGTASPRPRRRWWTRAQRKETVCRSNGFLQIHDGGCEDFMVV</sequence>
<accession>A0A5N5IHT7</accession>
<gene>
    <name evidence="1" type="ORF">D8674_038022</name>
</gene>
<reference evidence="1 2" key="1">
    <citation type="submission" date="2019-09" db="EMBL/GenBank/DDBJ databases">
        <authorList>
            <person name="Ou C."/>
        </authorList>
    </citation>
    <scope>NUCLEOTIDE SEQUENCE [LARGE SCALE GENOMIC DNA]</scope>
    <source>
        <strain evidence="1">S2</strain>
        <tissue evidence="1">Leaf</tissue>
    </source>
</reference>
<name>A0A5N5IHT7_9ROSA</name>
<organism evidence="1 2">
    <name type="scientific">Pyrus ussuriensis x Pyrus communis</name>
    <dbReference type="NCBI Taxonomy" id="2448454"/>
    <lineage>
        <taxon>Eukaryota</taxon>
        <taxon>Viridiplantae</taxon>
        <taxon>Streptophyta</taxon>
        <taxon>Embryophyta</taxon>
        <taxon>Tracheophyta</taxon>
        <taxon>Spermatophyta</taxon>
        <taxon>Magnoliopsida</taxon>
        <taxon>eudicotyledons</taxon>
        <taxon>Gunneridae</taxon>
        <taxon>Pentapetalae</taxon>
        <taxon>rosids</taxon>
        <taxon>fabids</taxon>
        <taxon>Rosales</taxon>
        <taxon>Rosaceae</taxon>
        <taxon>Amygdaloideae</taxon>
        <taxon>Maleae</taxon>
        <taxon>Pyrus</taxon>
    </lineage>
</organism>
<reference evidence="1 2" key="2">
    <citation type="submission" date="2019-11" db="EMBL/GenBank/DDBJ databases">
        <title>A de novo genome assembly of a pear dwarfing rootstock.</title>
        <authorList>
            <person name="Wang F."/>
            <person name="Wang J."/>
            <person name="Li S."/>
            <person name="Zhang Y."/>
            <person name="Fang M."/>
            <person name="Ma L."/>
            <person name="Zhao Y."/>
            <person name="Jiang S."/>
        </authorList>
    </citation>
    <scope>NUCLEOTIDE SEQUENCE [LARGE SCALE GENOMIC DNA]</scope>
    <source>
        <strain evidence="1">S2</strain>
        <tissue evidence="1">Leaf</tissue>
    </source>
</reference>
<dbReference type="EMBL" id="SMOL01000021">
    <property type="protein sequence ID" value="KAB2634824.1"/>
    <property type="molecule type" value="Genomic_DNA"/>
</dbReference>